<dbReference type="AlphaFoldDB" id="A0A6C0K6V6"/>
<proteinExistence type="predicted"/>
<feature type="transmembrane region" description="Helical" evidence="1">
    <location>
        <begin position="12"/>
        <end position="33"/>
    </location>
</feature>
<keyword evidence="1" id="KW-0472">Membrane</keyword>
<evidence type="ECO:0000313" key="2">
    <source>
        <dbReference type="EMBL" id="QHU12806.1"/>
    </source>
</evidence>
<feature type="transmembrane region" description="Helical" evidence="1">
    <location>
        <begin position="40"/>
        <end position="63"/>
    </location>
</feature>
<evidence type="ECO:0000256" key="1">
    <source>
        <dbReference type="SAM" id="Phobius"/>
    </source>
</evidence>
<sequence>MSTDLSIHMSTSVLVILWWVSVWAMIEEGILFVSGNRKHIKMIVCAIISVGVIITCSIFPHHIGRF</sequence>
<keyword evidence="1" id="KW-1133">Transmembrane helix</keyword>
<name>A0A6C0K6V6_9ZZZZ</name>
<accession>A0A6C0K6V6</accession>
<reference evidence="2" key="1">
    <citation type="journal article" date="2020" name="Nature">
        <title>Giant virus diversity and host interactions through global metagenomics.</title>
        <authorList>
            <person name="Schulz F."/>
            <person name="Roux S."/>
            <person name="Paez-Espino D."/>
            <person name="Jungbluth S."/>
            <person name="Walsh D.A."/>
            <person name="Denef V.J."/>
            <person name="McMahon K.D."/>
            <person name="Konstantinidis K.T."/>
            <person name="Eloe-Fadrosh E.A."/>
            <person name="Kyrpides N.C."/>
            <person name="Woyke T."/>
        </authorList>
    </citation>
    <scope>NUCLEOTIDE SEQUENCE</scope>
    <source>
        <strain evidence="2">GVMAG-S-1101172-89</strain>
    </source>
</reference>
<keyword evidence="1" id="KW-0812">Transmembrane</keyword>
<organism evidence="2">
    <name type="scientific">viral metagenome</name>
    <dbReference type="NCBI Taxonomy" id="1070528"/>
    <lineage>
        <taxon>unclassified sequences</taxon>
        <taxon>metagenomes</taxon>
        <taxon>organismal metagenomes</taxon>
    </lineage>
</organism>
<protein>
    <submittedName>
        <fullName evidence="2">Uncharacterized protein</fullName>
    </submittedName>
</protein>
<dbReference type="EMBL" id="MN740810">
    <property type="protein sequence ID" value="QHU12806.1"/>
    <property type="molecule type" value="Genomic_DNA"/>
</dbReference>